<feature type="transmembrane region" description="Helical" evidence="7">
    <location>
        <begin position="377"/>
        <end position="396"/>
    </location>
</feature>
<dbReference type="EMBL" id="LWHQ01000017">
    <property type="protein sequence ID" value="OAS25322.1"/>
    <property type="molecule type" value="Genomic_DNA"/>
</dbReference>
<dbReference type="CDD" id="cd06421">
    <property type="entry name" value="CESA_CelA_like"/>
    <property type="match status" value="1"/>
</dbReference>
<feature type="transmembrane region" description="Helical" evidence="7">
    <location>
        <begin position="36"/>
        <end position="54"/>
    </location>
</feature>
<comment type="caution">
    <text evidence="8">The sequence shown here is derived from an EMBL/GenBank/DDBJ whole genome shotgun (WGS) entry which is preliminary data.</text>
</comment>
<dbReference type="SUPFAM" id="SSF53448">
    <property type="entry name" value="Nucleotide-diphospho-sugar transferases"/>
    <property type="match status" value="1"/>
</dbReference>
<dbReference type="Gene3D" id="3.90.550.10">
    <property type="entry name" value="Spore Coat Polysaccharide Biosynthesis Protein SpsA, Chain A"/>
    <property type="match status" value="1"/>
</dbReference>
<dbReference type="OrthoDB" id="9806824at2"/>
<evidence type="ECO:0000256" key="6">
    <source>
        <dbReference type="ARBA" id="ARBA00023136"/>
    </source>
</evidence>
<gene>
    <name evidence="8" type="ORF">A5481_10455</name>
</gene>
<name>A0A179SD14_9HYPH</name>
<comment type="subcellular location">
    <subcellularLocation>
        <location evidence="1">Membrane</location>
        <topology evidence="1">Multi-pass membrane protein</topology>
    </subcellularLocation>
</comment>
<proteinExistence type="predicted"/>
<dbReference type="Proteomes" id="UP000078316">
    <property type="component" value="Unassembled WGS sequence"/>
</dbReference>
<keyword evidence="2" id="KW-0328">Glycosyltransferase</keyword>
<feature type="transmembrane region" description="Helical" evidence="7">
    <location>
        <begin position="517"/>
        <end position="535"/>
    </location>
</feature>
<keyword evidence="5 7" id="KW-1133">Transmembrane helix</keyword>
<evidence type="ECO:0000313" key="8">
    <source>
        <dbReference type="EMBL" id="OAS25322.1"/>
    </source>
</evidence>
<dbReference type="InterPro" id="IPR050321">
    <property type="entry name" value="Glycosyltr_2/OpgH_subfam"/>
</dbReference>
<dbReference type="GO" id="GO:0016758">
    <property type="term" value="F:hexosyltransferase activity"/>
    <property type="evidence" value="ECO:0007669"/>
    <property type="project" value="TreeGrafter"/>
</dbReference>
<dbReference type="PANTHER" id="PTHR43867">
    <property type="entry name" value="CELLULOSE SYNTHASE CATALYTIC SUBUNIT A [UDP-FORMING]"/>
    <property type="match status" value="1"/>
</dbReference>
<feature type="transmembrane region" description="Helical" evidence="7">
    <location>
        <begin position="408"/>
        <end position="426"/>
    </location>
</feature>
<feature type="transmembrane region" description="Helical" evidence="7">
    <location>
        <begin position="74"/>
        <end position="96"/>
    </location>
</feature>
<dbReference type="PANTHER" id="PTHR43867:SF2">
    <property type="entry name" value="CELLULOSE SYNTHASE CATALYTIC SUBUNIT A [UDP-FORMING]"/>
    <property type="match status" value="1"/>
</dbReference>
<protein>
    <submittedName>
        <fullName evidence="8">Cellulose synthase</fullName>
    </submittedName>
</protein>
<evidence type="ECO:0000256" key="5">
    <source>
        <dbReference type="ARBA" id="ARBA00022989"/>
    </source>
</evidence>
<evidence type="ECO:0000256" key="4">
    <source>
        <dbReference type="ARBA" id="ARBA00022692"/>
    </source>
</evidence>
<dbReference type="STRING" id="427683.A5481_10455"/>
<dbReference type="Pfam" id="PF13641">
    <property type="entry name" value="Glyco_tranf_2_3"/>
    <property type="match status" value="1"/>
</dbReference>
<keyword evidence="3" id="KW-0808">Transferase</keyword>
<evidence type="ECO:0000256" key="1">
    <source>
        <dbReference type="ARBA" id="ARBA00004141"/>
    </source>
</evidence>
<evidence type="ECO:0000313" key="9">
    <source>
        <dbReference type="Proteomes" id="UP000078316"/>
    </source>
</evidence>
<evidence type="ECO:0000256" key="3">
    <source>
        <dbReference type="ARBA" id="ARBA00022679"/>
    </source>
</evidence>
<evidence type="ECO:0000256" key="2">
    <source>
        <dbReference type="ARBA" id="ARBA00022676"/>
    </source>
</evidence>
<dbReference type="GO" id="GO:0005886">
    <property type="term" value="C:plasma membrane"/>
    <property type="evidence" value="ECO:0007669"/>
    <property type="project" value="TreeGrafter"/>
</dbReference>
<keyword evidence="4 7" id="KW-0812">Transmembrane</keyword>
<accession>A0A179SD14</accession>
<reference evidence="8 9" key="1">
    <citation type="submission" date="2016-04" db="EMBL/GenBank/DDBJ databases">
        <authorList>
            <person name="Evans L.H."/>
            <person name="Alamgir A."/>
            <person name="Owens N."/>
            <person name="Weber N.D."/>
            <person name="Virtaneva K."/>
            <person name="Barbian K."/>
            <person name="Babar A."/>
            <person name="Rosenke K."/>
        </authorList>
    </citation>
    <scope>NUCLEOTIDE SEQUENCE [LARGE SCALE GENOMIC DNA]</scope>
    <source>
        <strain evidence="8 9">PMB02</strain>
    </source>
</reference>
<feature type="transmembrane region" description="Helical" evidence="7">
    <location>
        <begin position="482"/>
        <end position="505"/>
    </location>
</feature>
<sequence>MFEAPQDVSAVLTTDLGILLGLLVMAGLLDRASAAARALFGGTFAVFILCYAAWRWHDTLPALEASPERIWPYLFFVFETIAIAYTLMSTLILLRFEDRSREADREQARHEASGDWPAVDIFICTYNEPREVVEKSIVPALAVDYPDATVWVCDDTRRDWLRAYCEEVGARYVTRPDNKGAKAGNLNNALALTAGQTNAPIILVLDADFAIAPHILRRTVGLFHDERAAVVQTPQFFFNADPIQHNLMAAESWVDDQRIFFDVFQPAKDAWGCAFCVGTSFLVRRDRVTAMGGFPHDAICEDINLTYALMRHGYRTHWLNERLSAGLSAEGLPEYITQRTRWCLGTMQVALLKDGPFRSPHYTLMQRLHYLHGVMNWLCKPFIVLMLVAPSIYWFFGMPAFHADYLSFLRYGVPALLALWIYSGWVSGQRTLPLFMEVTHIMTALPITLTLASAAIRPFGRPFKVTDKGGDRSISTVRWRMAAGFGGIALLSGAAILWSFVSPVAASEISPLDSFNLVWAGIAMLLAFVAFLVCFERPRGTEAFHVAEPVRVRAEGTARDAMLARLGLETAFLRLDAPQPGAVGDPVEVRIEGVGWVPARLTAVAEGTQALALAPSPPQRQALILRLFTQAADPIARTANLRVALRGLAARCFRAA</sequence>
<keyword evidence="6 7" id="KW-0472">Membrane</keyword>
<dbReference type="InterPro" id="IPR029044">
    <property type="entry name" value="Nucleotide-diphossugar_trans"/>
</dbReference>
<dbReference type="AlphaFoldDB" id="A0A179SD14"/>
<evidence type="ECO:0000256" key="7">
    <source>
        <dbReference type="SAM" id="Phobius"/>
    </source>
</evidence>
<organism evidence="8 9">
    <name type="scientific">Methylobacterium platani</name>
    <dbReference type="NCBI Taxonomy" id="427683"/>
    <lineage>
        <taxon>Bacteria</taxon>
        <taxon>Pseudomonadati</taxon>
        <taxon>Pseudomonadota</taxon>
        <taxon>Alphaproteobacteria</taxon>
        <taxon>Hyphomicrobiales</taxon>
        <taxon>Methylobacteriaceae</taxon>
        <taxon>Methylobacterium</taxon>
    </lineage>
</organism>
<feature type="transmembrane region" description="Helical" evidence="7">
    <location>
        <begin position="12"/>
        <end position="29"/>
    </location>
</feature>
<dbReference type="RefSeq" id="WP_048431703.1">
    <property type="nucleotide sequence ID" value="NZ_LWHQ01000017.1"/>
</dbReference>